<name>A0ABS6ILV7_9HYPH</name>
<proteinExistence type="inferred from homology"/>
<protein>
    <recommendedName>
        <fullName evidence="4">Acyltransferase</fullName>
    </recommendedName>
</protein>
<accession>A0ABS6ILV7</accession>
<dbReference type="InterPro" id="IPR050179">
    <property type="entry name" value="Trans_hexapeptide_repeat"/>
</dbReference>
<sequence>MSGNLFFDEASLAHRGKNVIIGKTVRIRYPELVRLGDNVIIDDFTYISTALECDDYVHISAGAKLIGGRQATVRFGQFSTLAPNVVLAAGSDDYVAGIATPLVPRHVKGAVEIGDITLGRHCIVGANSTVMPHVTFGDGACLGAQSLAKKNLEAWTLHAGVPARKLRDRDRDGILALEAQFWKEIRNG</sequence>
<dbReference type="RefSeq" id="WP_216963011.1">
    <property type="nucleotide sequence ID" value="NZ_JAHOPB010000001.1"/>
</dbReference>
<evidence type="ECO:0000313" key="2">
    <source>
        <dbReference type="EMBL" id="MBU8875566.1"/>
    </source>
</evidence>
<reference evidence="2 3" key="1">
    <citation type="submission" date="2021-06" db="EMBL/GenBank/DDBJ databases">
        <authorList>
            <person name="Lee D.H."/>
        </authorList>
    </citation>
    <scope>NUCLEOTIDE SEQUENCE [LARGE SCALE GENOMIC DNA]</scope>
    <source>
        <strain evidence="2 3">MMS21-HV4-11</strain>
    </source>
</reference>
<evidence type="ECO:0008006" key="4">
    <source>
        <dbReference type="Google" id="ProtNLM"/>
    </source>
</evidence>
<dbReference type="PANTHER" id="PTHR43300">
    <property type="entry name" value="ACETYLTRANSFERASE"/>
    <property type="match status" value="1"/>
</dbReference>
<evidence type="ECO:0000256" key="1">
    <source>
        <dbReference type="ARBA" id="ARBA00007274"/>
    </source>
</evidence>
<comment type="similarity">
    <text evidence="1">Belongs to the transferase hexapeptide repeat family.</text>
</comment>
<gene>
    <name evidence="2" type="ORF">KQ910_17465</name>
</gene>
<organism evidence="2 3">
    <name type="scientific">Reyranella humidisoli</name>
    <dbReference type="NCBI Taxonomy" id="2849149"/>
    <lineage>
        <taxon>Bacteria</taxon>
        <taxon>Pseudomonadati</taxon>
        <taxon>Pseudomonadota</taxon>
        <taxon>Alphaproteobacteria</taxon>
        <taxon>Hyphomicrobiales</taxon>
        <taxon>Reyranellaceae</taxon>
        <taxon>Reyranella</taxon>
    </lineage>
</organism>
<dbReference type="Proteomes" id="UP000727907">
    <property type="component" value="Unassembled WGS sequence"/>
</dbReference>
<dbReference type="PANTHER" id="PTHR43300:SF11">
    <property type="entry name" value="ACETYLTRANSFERASE RV3034C-RELATED"/>
    <property type="match status" value="1"/>
</dbReference>
<dbReference type="EMBL" id="JAHOPB010000001">
    <property type="protein sequence ID" value="MBU8875566.1"/>
    <property type="molecule type" value="Genomic_DNA"/>
</dbReference>
<comment type="caution">
    <text evidence="2">The sequence shown here is derived from an EMBL/GenBank/DDBJ whole genome shotgun (WGS) entry which is preliminary data.</text>
</comment>
<keyword evidence="3" id="KW-1185">Reference proteome</keyword>
<evidence type="ECO:0000313" key="3">
    <source>
        <dbReference type="Proteomes" id="UP000727907"/>
    </source>
</evidence>